<evidence type="ECO:0000256" key="2">
    <source>
        <dbReference type="ARBA" id="ARBA00022795"/>
    </source>
</evidence>
<keyword evidence="3" id="KW-0282">Flagellum</keyword>
<dbReference type="InterPro" id="IPR005648">
    <property type="entry name" value="FlgD"/>
</dbReference>
<comment type="caution">
    <text evidence="3">The sequence shown here is derived from an EMBL/GenBank/DDBJ whole genome shotgun (WGS) entry which is preliminary data.</text>
</comment>
<keyword evidence="3" id="KW-0966">Cell projection</keyword>
<organism evidence="3 4">
    <name type="scientific">Ferviditalea candida</name>
    <dbReference type="NCBI Taxonomy" id="3108399"/>
    <lineage>
        <taxon>Bacteria</taxon>
        <taxon>Bacillati</taxon>
        <taxon>Bacillota</taxon>
        <taxon>Bacilli</taxon>
        <taxon>Bacillales</taxon>
        <taxon>Paenibacillaceae</taxon>
        <taxon>Ferviditalea</taxon>
    </lineage>
</organism>
<reference evidence="3" key="1">
    <citation type="submission" date="2023-12" db="EMBL/GenBank/DDBJ databases">
        <title>Fervidustalea candida gen. nov., sp. nov., a novel member of the family Paenibacillaceae isolated from a geothermal area.</title>
        <authorList>
            <person name="Li W.-J."/>
            <person name="Jiao J.-Y."/>
            <person name="Chen Y."/>
        </authorList>
    </citation>
    <scope>NUCLEOTIDE SEQUENCE</scope>
    <source>
        <strain evidence="3">SYSU GA230002</strain>
    </source>
</reference>
<evidence type="ECO:0000256" key="1">
    <source>
        <dbReference type="ARBA" id="ARBA00010577"/>
    </source>
</evidence>
<dbReference type="Pfam" id="PF03963">
    <property type="entry name" value="FlgD"/>
    <property type="match status" value="1"/>
</dbReference>
<accession>A0ABU5ZJ92</accession>
<dbReference type="RefSeq" id="WP_371753277.1">
    <property type="nucleotide sequence ID" value="NZ_JAYJLD010000006.1"/>
</dbReference>
<gene>
    <name evidence="3" type="ORF">VF724_05730</name>
</gene>
<dbReference type="Proteomes" id="UP001310386">
    <property type="component" value="Unassembled WGS sequence"/>
</dbReference>
<protein>
    <submittedName>
        <fullName evidence="3">Flagellar hook capping FlgD N-terminal domain-containing protein</fullName>
    </submittedName>
</protein>
<name>A0ABU5ZJ92_9BACL</name>
<keyword evidence="4" id="KW-1185">Reference proteome</keyword>
<comment type="similarity">
    <text evidence="1">Belongs to the FlgD family.</text>
</comment>
<evidence type="ECO:0000313" key="3">
    <source>
        <dbReference type="EMBL" id="MEB3101160.1"/>
    </source>
</evidence>
<dbReference type="EMBL" id="JAYJLD010000006">
    <property type="protein sequence ID" value="MEB3101160.1"/>
    <property type="molecule type" value="Genomic_DNA"/>
</dbReference>
<sequence length="141" mass="15142">MASSVQGTAVWPSYSQSNNSTVTTKNGNSLGKDDFLRILVEQLKNQDPMQPLQDKDFIAQMAQFTSVEQITNMASDMKLLRQSLGFASGLIGKSVSWTTGSGTSVQVASGLVDAIIVKDGQQYAQVKGEEIPLDQIVKISG</sequence>
<evidence type="ECO:0000313" key="4">
    <source>
        <dbReference type="Proteomes" id="UP001310386"/>
    </source>
</evidence>
<proteinExistence type="inferred from homology"/>
<keyword evidence="3" id="KW-0969">Cilium</keyword>
<keyword evidence="2" id="KW-1005">Bacterial flagellum biogenesis</keyword>